<evidence type="ECO:0000313" key="1">
    <source>
        <dbReference type="EMBL" id="UMM40756.1"/>
    </source>
</evidence>
<dbReference type="AlphaFoldDB" id="A0AAE9JSE8"/>
<dbReference type="Gene3D" id="3.30.70.250">
    <property type="entry name" value="Malonyl-CoA ACP transacylase, ACP-binding"/>
    <property type="match status" value="1"/>
</dbReference>
<evidence type="ECO:0000313" key="2">
    <source>
        <dbReference type="Proteomes" id="UP000829354"/>
    </source>
</evidence>
<protein>
    <submittedName>
        <fullName evidence="1">Uncharacterized protein</fullName>
    </submittedName>
</protein>
<sequence length="71" mass="7587">MLDRIKGTVSALEITTVVPPKLASACYNGDISATTSSDTEGVHSLCVQLEENQVFAKPVSLYEPCSLSKIE</sequence>
<keyword evidence="2" id="KW-1185">Reference proteome</keyword>
<dbReference type="EMBL" id="CP092625">
    <property type="protein sequence ID" value="UMM40756.1"/>
    <property type="molecule type" value="Genomic_DNA"/>
</dbReference>
<proteinExistence type="predicted"/>
<reference evidence="1 2" key="1">
    <citation type="submission" date="2022-04" db="EMBL/GenBank/DDBJ databases">
        <title>Chromosome-level reference genomes for two strains of Caenorhabditis briggsae: an improved platform for comparative genomics.</title>
        <authorList>
            <person name="Stevens L."/>
            <person name="Andersen E."/>
        </authorList>
    </citation>
    <scope>NUCLEOTIDE SEQUENCE [LARGE SCALE GENOMIC DNA]</scope>
    <source>
        <strain evidence="1">VX34</strain>
        <tissue evidence="1">Whole-organism</tissue>
    </source>
</reference>
<accession>A0AAE9JSE8</accession>
<name>A0AAE9JSE8_CAEBR</name>
<gene>
    <name evidence="1" type="ORF">L5515_017272</name>
</gene>
<organism evidence="1 2">
    <name type="scientific">Caenorhabditis briggsae</name>
    <dbReference type="NCBI Taxonomy" id="6238"/>
    <lineage>
        <taxon>Eukaryota</taxon>
        <taxon>Metazoa</taxon>
        <taxon>Ecdysozoa</taxon>
        <taxon>Nematoda</taxon>
        <taxon>Chromadorea</taxon>
        <taxon>Rhabditida</taxon>
        <taxon>Rhabditina</taxon>
        <taxon>Rhabditomorpha</taxon>
        <taxon>Rhabditoidea</taxon>
        <taxon>Rhabditidae</taxon>
        <taxon>Peloderinae</taxon>
        <taxon>Caenorhabditis</taxon>
    </lineage>
</organism>
<dbReference type="Proteomes" id="UP000829354">
    <property type="component" value="Chromosome X"/>
</dbReference>